<reference evidence="2 3" key="1">
    <citation type="journal article" date="2021" name="Sci. Rep.">
        <title>Genome sequencing of the multicellular alga Astrephomene provides insights into convergent evolution of germ-soma differentiation.</title>
        <authorList>
            <person name="Yamashita S."/>
            <person name="Yamamoto K."/>
            <person name="Matsuzaki R."/>
            <person name="Suzuki S."/>
            <person name="Yamaguchi H."/>
            <person name="Hirooka S."/>
            <person name="Minakuchi Y."/>
            <person name="Miyagishima S."/>
            <person name="Kawachi M."/>
            <person name="Toyoda A."/>
            <person name="Nozaki H."/>
        </authorList>
    </citation>
    <scope>NUCLEOTIDE SEQUENCE [LARGE SCALE GENOMIC DNA]</scope>
    <source>
        <strain evidence="2 3">NIES-4017</strain>
    </source>
</reference>
<dbReference type="EMBL" id="BMAR01000033">
    <property type="protein sequence ID" value="GFR49850.1"/>
    <property type="molecule type" value="Genomic_DNA"/>
</dbReference>
<feature type="compositionally biased region" description="Acidic residues" evidence="1">
    <location>
        <begin position="266"/>
        <end position="278"/>
    </location>
</feature>
<proteinExistence type="predicted"/>
<protein>
    <submittedName>
        <fullName evidence="2">Uncharacterized protein</fullName>
    </submittedName>
</protein>
<feature type="compositionally biased region" description="Acidic residues" evidence="1">
    <location>
        <begin position="404"/>
        <end position="416"/>
    </location>
</feature>
<feature type="region of interest" description="Disordered" evidence="1">
    <location>
        <begin position="1"/>
        <end position="31"/>
    </location>
</feature>
<sequence>AAGERRGTVMCGRSLSQSASSSQRALSPFASSPSFVRRGTRVHPLVGANNATLIMVAAAAAGGGGGGRGVRSFSSCCAREEVFVDSGYVDPLQQQQRRQPKQHVAGCGGGGPGGKLGASGSFLRRQQASPLATALTIVRNNVMDGRDASDPASPSLSLYDKLRNNSKNSALRAAYGDRQWQSFSHAEATSRMQHLEQKRAVPLTVEEEQRQRPAVICEAAEGGNGGSATGRAAFGNKKAKHEVSEFSAAVQKDEENEEEKEKEGEAAEEATAEEDDEGDPRVGSLAASRRWVSFPRSTPSYHRHNQPSEAALAGLRAEFGANPAPLNVPASASPPRVTCDGSSRRDRSGGDSQQDQSTSSDDVGRGVFHALLLSRQASRRSLLQSPSQGSRGRDWDRAGVQPDQSDDAESDGDCGEGLDAGHEDEGRKRTWKGCRGSGPTHGSCGASADDRARLVAAGSGGRVRISANQTIVAVACSGGGGGGGLGGSAAGHRSTDGSGGGANVMTATTLPPILPALCGVRSFGCGYGSASSSRG</sequence>
<comment type="caution">
    <text evidence="2">The sequence shown here is derived from an EMBL/GenBank/DDBJ whole genome shotgun (WGS) entry which is preliminary data.</text>
</comment>
<dbReference type="AlphaFoldDB" id="A0AAD3HRD7"/>
<organism evidence="2 3">
    <name type="scientific">Astrephomene gubernaculifera</name>
    <dbReference type="NCBI Taxonomy" id="47775"/>
    <lineage>
        <taxon>Eukaryota</taxon>
        <taxon>Viridiplantae</taxon>
        <taxon>Chlorophyta</taxon>
        <taxon>core chlorophytes</taxon>
        <taxon>Chlorophyceae</taxon>
        <taxon>CS clade</taxon>
        <taxon>Chlamydomonadales</taxon>
        <taxon>Astrephomenaceae</taxon>
        <taxon>Astrephomene</taxon>
    </lineage>
</organism>
<gene>
    <name evidence="2" type="ORF">Agub_g11950</name>
</gene>
<feature type="region of interest" description="Disordered" evidence="1">
    <location>
        <begin position="94"/>
        <end position="120"/>
    </location>
</feature>
<accession>A0AAD3HRD7</accession>
<feature type="compositionally biased region" description="Basic and acidic residues" evidence="1">
    <location>
        <begin position="419"/>
        <end position="428"/>
    </location>
</feature>
<feature type="non-terminal residue" evidence="2">
    <location>
        <position position="535"/>
    </location>
</feature>
<feature type="region of interest" description="Disordered" evidence="1">
    <location>
        <begin position="222"/>
        <end position="446"/>
    </location>
</feature>
<feature type="compositionally biased region" description="Low complexity" evidence="1">
    <location>
        <begin position="13"/>
        <end position="27"/>
    </location>
</feature>
<evidence type="ECO:0000256" key="1">
    <source>
        <dbReference type="SAM" id="MobiDB-lite"/>
    </source>
</evidence>
<keyword evidence="3" id="KW-1185">Reference proteome</keyword>
<feature type="compositionally biased region" description="Low complexity" evidence="1">
    <location>
        <begin position="370"/>
        <end position="390"/>
    </location>
</feature>
<feature type="compositionally biased region" description="Gly residues" evidence="1">
    <location>
        <begin position="106"/>
        <end position="117"/>
    </location>
</feature>
<feature type="non-terminal residue" evidence="2">
    <location>
        <position position="1"/>
    </location>
</feature>
<feature type="compositionally biased region" description="Low complexity" evidence="1">
    <location>
        <begin position="350"/>
        <end position="361"/>
    </location>
</feature>
<dbReference type="Proteomes" id="UP001054857">
    <property type="component" value="Unassembled WGS sequence"/>
</dbReference>
<name>A0AAD3HRD7_9CHLO</name>
<evidence type="ECO:0000313" key="2">
    <source>
        <dbReference type="EMBL" id="GFR49850.1"/>
    </source>
</evidence>
<evidence type="ECO:0000313" key="3">
    <source>
        <dbReference type="Proteomes" id="UP001054857"/>
    </source>
</evidence>